<organism evidence="2 3">
    <name type="scientific">Didymella heteroderae</name>
    <dbReference type="NCBI Taxonomy" id="1769908"/>
    <lineage>
        <taxon>Eukaryota</taxon>
        <taxon>Fungi</taxon>
        <taxon>Dikarya</taxon>
        <taxon>Ascomycota</taxon>
        <taxon>Pezizomycotina</taxon>
        <taxon>Dothideomycetes</taxon>
        <taxon>Pleosporomycetidae</taxon>
        <taxon>Pleosporales</taxon>
        <taxon>Pleosporineae</taxon>
        <taxon>Didymellaceae</taxon>
        <taxon>Didymella</taxon>
    </lineage>
</organism>
<dbReference type="AlphaFoldDB" id="A0A9P4WM20"/>
<evidence type="ECO:0000313" key="2">
    <source>
        <dbReference type="EMBL" id="KAF3036595.1"/>
    </source>
</evidence>
<gene>
    <name evidence="2" type="ORF">E8E12_007672</name>
</gene>
<sequence length="321" mass="36683">MRRWYQQARICYVYFHDIEPPSPFYCKKNDCTEEAAIHQQFANARWFTRGWTLQELLASRHINFYDRNWQCLGTKESLCPILTDITGIDEVYLKGGDLNEASIAKRMSWAANRETTKVEDIAYCLMGIFDVNMPLLYGEGSKAFKRLQEKIFEDTDDMSLFAWQTVEVKSSMSPQNLHAAPHNRGISIFAEHPRNFLATAHVFSSMSRGDSSIMSSGKGLRLELPVFRIKGIGARGSTLRVAVLDCKSKGRQHTRPGIVLQALSPGHYMRHPTAGLVQVNNRGIKNADSQRICVRKTMSFTRPERSRKYTSTSREVAVNWY</sequence>
<dbReference type="InterPro" id="IPR058525">
    <property type="entry name" value="DUF8212"/>
</dbReference>
<reference evidence="2" key="1">
    <citation type="submission" date="2019-04" db="EMBL/GenBank/DDBJ databases">
        <title>Sequencing of skin fungus with MAO and IRED activity.</title>
        <authorList>
            <person name="Marsaioli A.J."/>
            <person name="Bonatto J.M.C."/>
            <person name="Reis Junior O."/>
        </authorList>
    </citation>
    <scope>NUCLEOTIDE SEQUENCE</scope>
    <source>
        <strain evidence="2">28M1</strain>
    </source>
</reference>
<feature type="domain" description="DUF8212" evidence="1">
    <location>
        <begin position="142"/>
        <end position="200"/>
    </location>
</feature>
<dbReference type="OrthoDB" id="20872at2759"/>
<dbReference type="PANTHER" id="PTHR10622">
    <property type="entry name" value="HET DOMAIN-CONTAINING PROTEIN"/>
    <property type="match status" value="1"/>
</dbReference>
<protein>
    <recommendedName>
        <fullName evidence="1">DUF8212 domain-containing protein</fullName>
    </recommendedName>
</protein>
<proteinExistence type="predicted"/>
<dbReference type="PANTHER" id="PTHR10622:SF10">
    <property type="entry name" value="HET DOMAIN-CONTAINING PROTEIN"/>
    <property type="match status" value="1"/>
</dbReference>
<evidence type="ECO:0000313" key="3">
    <source>
        <dbReference type="Proteomes" id="UP000758155"/>
    </source>
</evidence>
<dbReference type="Proteomes" id="UP000758155">
    <property type="component" value="Unassembled WGS sequence"/>
</dbReference>
<comment type="caution">
    <text evidence="2">The sequence shown here is derived from an EMBL/GenBank/DDBJ whole genome shotgun (WGS) entry which is preliminary data.</text>
</comment>
<dbReference type="Pfam" id="PF26640">
    <property type="entry name" value="DUF8212"/>
    <property type="match status" value="1"/>
</dbReference>
<name>A0A9P4WM20_9PLEO</name>
<keyword evidence="3" id="KW-1185">Reference proteome</keyword>
<evidence type="ECO:0000259" key="1">
    <source>
        <dbReference type="Pfam" id="PF26640"/>
    </source>
</evidence>
<dbReference type="EMBL" id="SWKV01000049">
    <property type="protein sequence ID" value="KAF3036595.1"/>
    <property type="molecule type" value="Genomic_DNA"/>
</dbReference>
<accession>A0A9P4WM20</accession>